<name>A0A0F9AVH5_9ZZZZ</name>
<gene>
    <name evidence="1" type="ORF">LCGC14_2604480</name>
</gene>
<reference evidence="1" key="1">
    <citation type="journal article" date="2015" name="Nature">
        <title>Complex archaea that bridge the gap between prokaryotes and eukaryotes.</title>
        <authorList>
            <person name="Spang A."/>
            <person name="Saw J.H."/>
            <person name="Jorgensen S.L."/>
            <person name="Zaremba-Niedzwiedzka K."/>
            <person name="Martijn J."/>
            <person name="Lind A.E."/>
            <person name="van Eijk R."/>
            <person name="Schleper C."/>
            <person name="Guy L."/>
            <person name="Ettema T.J."/>
        </authorList>
    </citation>
    <scope>NUCLEOTIDE SEQUENCE</scope>
</reference>
<dbReference type="EMBL" id="LAZR01044049">
    <property type="protein sequence ID" value="KKL05592.1"/>
    <property type="molecule type" value="Genomic_DNA"/>
</dbReference>
<sequence>MKRTREDGPPMVTGSAVKTMRSRRGDLMVVLCADVERAPRPRRKAKTAEAKVDAKLAPPPPQRCEHLLLCGALCTEITSPLLRHQVVVRPVGGGGRLHELVRIVDVQPRAASLTLREIKRAFTRTQYFGGSDGCPRTR</sequence>
<accession>A0A0F9AVH5</accession>
<evidence type="ECO:0000313" key="1">
    <source>
        <dbReference type="EMBL" id="KKL05592.1"/>
    </source>
</evidence>
<feature type="non-terminal residue" evidence="1">
    <location>
        <position position="138"/>
    </location>
</feature>
<organism evidence="1">
    <name type="scientific">marine sediment metagenome</name>
    <dbReference type="NCBI Taxonomy" id="412755"/>
    <lineage>
        <taxon>unclassified sequences</taxon>
        <taxon>metagenomes</taxon>
        <taxon>ecological metagenomes</taxon>
    </lineage>
</organism>
<dbReference type="AlphaFoldDB" id="A0A0F9AVH5"/>
<comment type="caution">
    <text evidence="1">The sequence shown here is derived from an EMBL/GenBank/DDBJ whole genome shotgun (WGS) entry which is preliminary data.</text>
</comment>
<protein>
    <submittedName>
        <fullName evidence="1">Uncharacterized protein</fullName>
    </submittedName>
</protein>
<proteinExistence type="predicted"/>